<dbReference type="AlphaFoldDB" id="A0A382CXQ4"/>
<sequence>RQAIVDSWPSAVDDRLARIDWGYSPHYDLVTCFHDYLFPTVSEIYR</sequence>
<dbReference type="Gene3D" id="3.40.50.720">
    <property type="entry name" value="NAD(P)-binding Rossmann-like Domain"/>
    <property type="match status" value="1"/>
</dbReference>
<evidence type="ECO:0008006" key="2">
    <source>
        <dbReference type="Google" id="ProtNLM"/>
    </source>
</evidence>
<protein>
    <recommendedName>
        <fullName evidence="2">Epimerase</fullName>
    </recommendedName>
</protein>
<name>A0A382CXQ4_9ZZZZ</name>
<organism evidence="1">
    <name type="scientific">marine metagenome</name>
    <dbReference type="NCBI Taxonomy" id="408172"/>
    <lineage>
        <taxon>unclassified sequences</taxon>
        <taxon>metagenomes</taxon>
        <taxon>ecological metagenomes</taxon>
    </lineage>
</organism>
<accession>A0A382CXQ4</accession>
<reference evidence="1" key="1">
    <citation type="submission" date="2018-05" db="EMBL/GenBank/DDBJ databases">
        <authorList>
            <person name="Lanie J.A."/>
            <person name="Ng W.-L."/>
            <person name="Kazmierczak K.M."/>
            <person name="Andrzejewski T.M."/>
            <person name="Davidsen T.M."/>
            <person name="Wayne K.J."/>
            <person name="Tettelin H."/>
            <person name="Glass J.I."/>
            <person name="Rusch D."/>
            <person name="Podicherti R."/>
            <person name="Tsui H.-C.T."/>
            <person name="Winkler M.E."/>
        </authorList>
    </citation>
    <scope>NUCLEOTIDE SEQUENCE</scope>
</reference>
<dbReference type="EMBL" id="UINC01036509">
    <property type="protein sequence ID" value="SVB30592.1"/>
    <property type="molecule type" value="Genomic_DNA"/>
</dbReference>
<gene>
    <name evidence="1" type="ORF">METZ01_LOCUS183446</name>
</gene>
<evidence type="ECO:0000313" key="1">
    <source>
        <dbReference type="EMBL" id="SVB30592.1"/>
    </source>
</evidence>
<proteinExistence type="predicted"/>
<feature type="non-terminal residue" evidence="1">
    <location>
        <position position="1"/>
    </location>
</feature>